<evidence type="ECO:0000256" key="4">
    <source>
        <dbReference type="ARBA" id="ARBA00022777"/>
    </source>
</evidence>
<dbReference type="FunFam" id="3.30.200.20:FF:000560">
    <property type="entry name" value="Receptor like protein kinase S.2"/>
    <property type="match status" value="1"/>
</dbReference>
<dbReference type="InterPro" id="IPR017441">
    <property type="entry name" value="Protein_kinase_ATP_BS"/>
</dbReference>
<name>R0HAX2_9BRAS</name>
<dbReference type="Gene3D" id="1.10.510.10">
    <property type="entry name" value="Transferase(Phosphotransferase) domain 1"/>
    <property type="match status" value="2"/>
</dbReference>
<gene>
    <name evidence="9" type="ORF">CARUB_v10022585mg</name>
</gene>
<feature type="domain" description="Protein kinase" evidence="8">
    <location>
        <begin position="227"/>
        <end position="546"/>
    </location>
</feature>
<dbReference type="PROSITE" id="PS00108">
    <property type="entry name" value="PROTEIN_KINASE_ST"/>
    <property type="match status" value="1"/>
</dbReference>
<feature type="binding site" evidence="6">
    <location>
        <position position="256"/>
    </location>
    <ligand>
        <name>ATP</name>
        <dbReference type="ChEBI" id="CHEBI:30616"/>
    </ligand>
</feature>
<dbReference type="FunFam" id="3.30.200.20:FF:000532">
    <property type="entry name" value="Receptor like protein kinase S.2"/>
    <property type="match status" value="1"/>
</dbReference>
<dbReference type="eggNOG" id="KOG1187">
    <property type="taxonomic scope" value="Eukaryota"/>
</dbReference>
<keyword evidence="1" id="KW-0723">Serine/threonine-protein kinase</keyword>
<evidence type="ECO:0000256" key="6">
    <source>
        <dbReference type="PROSITE-ProRule" id="PRU10141"/>
    </source>
</evidence>
<dbReference type="PROSITE" id="PS00107">
    <property type="entry name" value="PROTEIN_KINASE_ATP"/>
    <property type="match status" value="1"/>
</dbReference>
<keyword evidence="3 6" id="KW-0547">Nucleotide-binding</keyword>
<dbReference type="InterPro" id="IPR000719">
    <property type="entry name" value="Prot_kinase_dom"/>
</dbReference>
<keyword evidence="10" id="KW-1185">Reference proteome</keyword>
<dbReference type="InterPro" id="IPR011009">
    <property type="entry name" value="Kinase-like_dom_sf"/>
</dbReference>
<feature type="region of interest" description="Disordered" evidence="7">
    <location>
        <begin position="554"/>
        <end position="581"/>
    </location>
</feature>
<reference evidence="10" key="1">
    <citation type="journal article" date="2013" name="Nat. Genet.">
        <title>The Capsella rubella genome and the genomic consequences of rapid mating system evolution.</title>
        <authorList>
            <person name="Slotte T."/>
            <person name="Hazzouri K.M."/>
            <person name="Agren J.A."/>
            <person name="Koenig D."/>
            <person name="Maumus F."/>
            <person name="Guo Y.L."/>
            <person name="Steige K."/>
            <person name="Platts A.E."/>
            <person name="Escobar J.S."/>
            <person name="Newman L.K."/>
            <person name="Wang W."/>
            <person name="Mandakova T."/>
            <person name="Vello E."/>
            <person name="Smith L.M."/>
            <person name="Henz S.R."/>
            <person name="Steffen J."/>
            <person name="Takuno S."/>
            <person name="Brandvain Y."/>
            <person name="Coop G."/>
            <person name="Andolfatto P."/>
            <person name="Hu T.T."/>
            <person name="Blanchette M."/>
            <person name="Clark R.M."/>
            <person name="Quesneville H."/>
            <person name="Nordborg M."/>
            <person name="Gaut B.S."/>
            <person name="Lysak M.A."/>
            <person name="Jenkins J."/>
            <person name="Grimwood J."/>
            <person name="Chapman J."/>
            <person name="Prochnik S."/>
            <person name="Shu S."/>
            <person name="Rokhsar D."/>
            <person name="Schmutz J."/>
            <person name="Weigel D."/>
            <person name="Wright S.I."/>
        </authorList>
    </citation>
    <scope>NUCLEOTIDE SEQUENCE [LARGE SCALE GENOMIC DNA]</scope>
    <source>
        <strain evidence="10">cv. Monte Gargano</strain>
    </source>
</reference>
<dbReference type="Gene3D" id="3.30.200.20">
    <property type="entry name" value="Phosphorylase Kinase, domain 1"/>
    <property type="match status" value="2"/>
</dbReference>
<dbReference type="GO" id="GO:0051707">
    <property type="term" value="P:response to other organism"/>
    <property type="evidence" value="ECO:0007669"/>
    <property type="project" value="UniProtKB-ARBA"/>
</dbReference>
<feature type="domain" description="Protein kinase" evidence="8">
    <location>
        <begin position="642"/>
        <end position="929"/>
    </location>
</feature>
<dbReference type="FunFam" id="1.10.510.10:FF:000723">
    <property type="entry name" value="Receptor like protein kinase S.2"/>
    <property type="match status" value="1"/>
</dbReference>
<organism evidence="9 10">
    <name type="scientific">Capsella rubella</name>
    <dbReference type="NCBI Taxonomy" id="81985"/>
    <lineage>
        <taxon>Eukaryota</taxon>
        <taxon>Viridiplantae</taxon>
        <taxon>Streptophyta</taxon>
        <taxon>Embryophyta</taxon>
        <taxon>Tracheophyta</taxon>
        <taxon>Spermatophyta</taxon>
        <taxon>Magnoliopsida</taxon>
        <taxon>eudicotyledons</taxon>
        <taxon>Gunneridae</taxon>
        <taxon>Pentapetalae</taxon>
        <taxon>rosids</taxon>
        <taxon>malvids</taxon>
        <taxon>Brassicales</taxon>
        <taxon>Brassicaceae</taxon>
        <taxon>Camelineae</taxon>
        <taxon>Capsella</taxon>
    </lineage>
</organism>
<dbReference type="Pfam" id="PF00069">
    <property type="entry name" value="Pkinase"/>
    <property type="match status" value="1"/>
</dbReference>
<protein>
    <recommendedName>
        <fullName evidence="8">Protein kinase domain-containing protein</fullName>
    </recommendedName>
</protein>
<dbReference type="SUPFAM" id="SSF56112">
    <property type="entry name" value="Protein kinase-like (PK-like)"/>
    <property type="match status" value="2"/>
</dbReference>
<evidence type="ECO:0000313" key="10">
    <source>
        <dbReference type="Proteomes" id="UP000029121"/>
    </source>
</evidence>
<dbReference type="FunFam" id="1.10.510.10:FF:000603">
    <property type="entry name" value="Receptor like protein kinase S.2"/>
    <property type="match status" value="1"/>
</dbReference>
<evidence type="ECO:0000259" key="8">
    <source>
        <dbReference type="PROSITE" id="PS50011"/>
    </source>
</evidence>
<sequence>MTFIIVVNFFPTKTFVMSKSSYHHHHIGWTNVLFYFLSIERKKTRHYTYKYNILAGKIPSFNFGRSNNFKLDLTTNKCYKRALSYLSLNSIIFTFWIFTHTHMAPMVMDRLCFVLPTESGELKPPPVKSPAMVDEETSKEEDEEKKRSRDCGRQVVTLIGDLFRRLHSSKLVKSLNLCSVNESKDLSSMEINKSFTDMEGVQLSSKVGCENPRIFGYSELYIGTNGFSDELILGSGGFGRVYKAVLPSDGTTVAVKCLAEKKGEQFEKTFAAELVAVAQLRHRNLVKLRGWCLNEDELLLVYDYMPNRSLDRVLFRRPEMNSAFKPLDWDRRGKIVRGLAAALYYLHEQLETQIIHRDVKTSNVMLDSEFNAKLGDFGLARWLEHKVDETEHDSSYDSVSSFRNHQFRVADSTRIGGTIGYLPPESFRKKTVATAKSDVFSFGVVVLEIVSGRRAVDLSFSEDKIILLDWVRRLSDNRKVLDAGDSRLPKGSYDHSDMKRMIHLALLCSLNNPTHRPNMKWVIGALSGEFSGSLPALPSFKSHPLYIPLSSLKSTSTSGTTTTTRTTTTTTSTTSFNASSESTTPSSNYVTALDDSIYQTAEAGENRYFNYNSRRVMSSKAFVLDTPREISYNDIVLATDNFSDARRVAEVDFGTAYYGLLNQDQHIVVKRLGMTKCPALVTRFSTELLNLGRLRHRNLVMLRGWCTEHGEMLVVYDYSANRKLSHLLFHNHKPGNSGLRWKIRYNVIKSLACAVRYLHEEWDEQVVHRNITSSTIFLDRDMNPRLCGFALAEFLSRNDQAHQAAKKKGSAQGIFGYMAPEYMESGEATTAADVYSFGMVVLEMVTGQPAVDYKRKKEDALLVLRIREVVSNRKKLLEEIADIHLDDGYERQEVARVLRLGLVCTRTDPKLRPSISQVVSILDGSEKFFKEEGGKEGDVSRKQMYQSSMLMIRQMQALGIH</sequence>
<dbReference type="PANTHER" id="PTHR27007">
    <property type="match status" value="1"/>
</dbReference>
<dbReference type="Pfam" id="PF07714">
    <property type="entry name" value="PK_Tyr_Ser-Thr"/>
    <property type="match status" value="1"/>
</dbReference>
<dbReference type="CDD" id="cd14066">
    <property type="entry name" value="STKc_IRAK"/>
    <property type="match status" value="2"/>
</dbReference>
<keyword evidence="5 6" id="KW-0067">ATP-binding</keyword>
<feature type="region of interest" description="Disordered" evidence="7">
    <location>
        <begin position="122"/>
        <end position="148"/>
    </location>
</feature>
<evidence type="ECO:0000256" key="7">
    <source>
        <dbReference type="SAM" id="MobiDB-lite"/>
    </source>
</evidence>
<evidence type="ECO:0000256" key="2">
    <source>
        <dbReference type="ARBA" id="ARBA00022679"/>
    </source>
</evidence>
<evidence type="ECO:0000256" key="5">
    <source>
        <dbReference type="ARBA" id="ARBA00022840"/>
    </source>
</evidence>
<dbReference type="STRING" id="81985.R0HAX2"/>
<evidence type="ECO:0000313" key="9">
    <source>
        <dbReference type="EMBL" id="EOA26529.1"/>
    </source>
</evidence>
<dbReference type="InterPro" id="IPR050528">
    <property type="entry name" value="L-type_Lectin-RKs"/>
</dbReference>
<feature type="compositionally biased region" description="Acidic residues" evidence="7">
    <location>
        <begin position="133"/>
        <end position="143"/>
    </location>
</feature>
<dbReference type="EMBL" id="KB870808">
    <property type="protein sequence ID" value="EOA26529.1"/>
    <property type="molecule type" value="Genomic_DNA"/>
</dbReference>
<dbReference type="GO" id="GO:0005524">
    <property type="term" value="F:ATP binding"/>
    <property type="evidence" value="ECO:0007669"/>
    <property type="project" value="UniProtKB-UniRule"/>
</dbReference>
<evidence type="ECO:0000256" key="1">
    <source>
        <dbReference type="ARBA" id="ARBA00022527"/>
    </source>
</evidence>
<proteinExistence type="predicted"/>
<dbReference type="PROSITE" id="PS50011">
    <property type="entry name" value="PROTEIN_KINASE_DOM"/>
    <property type="match status" value="2"/>
</dbReference>
<evidence type="ECO:0000256" key="3">
    <source>
        <dbReference type="ARBA" id="ARBA00022741"/>
    </source>
</evidence>
<dbReference type="InterPro" id="IPR001245">
    <property type="entry name" value="Ser-Thr/Tyr_kinase_cat_dom"/>
</dbReference>
<keyword evidence="2" id="KW-0808">Transferase</keyword>
<dbReference type="AlphaFoldDB" id="R0HAX2"/>
<accession>R0HAX2</accession>
<keyword evidence="4" id="KW-0418">Kinase</keyword>
<dbReference type="GO" id="GO:0004674">
    <property type="term" value="F:protein serine/threonine kinase activity"/>
    <property type="evidence" value="ECO:0007669"/>
    <property type="project" value="UniProtKB-KW"/>
</dbReference>
<dbReference type="Proteomes" id="UP000029121">
    <property type="component" value="Unassembled WGS sequence"/>
</dbReference>
<dbReference type="InterPro" id="IPR008271">
    <property type="entry name" value="Ser/Thr_kinase_AS"/>
</dbReference>
<dbReference type="SMART" id="SM00220">
    <property type="entry name" value="S_TKc"/>
    <property type="match status" value="2"/>
</dbReference>